<keyword evidence="2" id="KW-1185">Reference proteome</keyword>
<dbReference type="EMBL" id="KE345702">
    <property type="protein sequence ID" value="EXC11727.1"/>
    <property type="molecule type" value="Genomic_DNA"/>
</dbReference>
<dbReference type="AlphaFoldDB" id="W9RV85"/>
<name>W9RV85_9ROSA</name>
<organism evidence="1 2">
    <name type="scientific">Morus notabilis</name>
    <dbReference type="NCBI Taxonomy" id="981085"/>
    <lineage>
        <taxon>Eukaryota</taxon>
        <taxon>Viridiplantae</taxon>
        <taxon>Streptophyta</taxon>
        <taxon>Embryophyta</taxon>
        <taxon>Tracheophyta</taxon>
        <taxon>Spermatophyta</taxon>
        <taxon>Magnoliopsida</taxon>
        <taxon>eudicotyledons</taxon>
        <taxon>Gunneridae</taxon>
        <taxon>Pentapetalae</taxon>
        <taxon>rosids</taxon>
        <taxon>fabids</taxon>
        <taxon>Rosales</taxon>
        <taxon>Moraceae</taxon>
        <taxon>Moreae</taxon>
        <taxon>Morus</taxon>
    </lineage>
</organism>
<sequence length="71" mass="7594">MGVRGVNDKGGVRWIFGGRLGKCESEKRVEVSTTSMEIGGVLWTVAGCKNCRPFVILVLGLVVEGLKSKAN</sequence>
<gene>
    <name evidence="1" type="ORF">L484_020780</name>
</gene>
<dbReference type="Proteomes" id="UP000030645">
    <property type="component" value="Unassembled WGS sequence"/>
</dbReference>
<protein>
    <submittedName>
        <fullName evidence="1">Uncharacterized protein</fullName>
    </submittedName>
</protein>
<evidence type="ECO:0000313" key="1">
    <source>
        <dbReference type="EMBL" id="EXC11727.1"/>
    </source>
</evidence>
<proteinExistence type="predicted"/>
<accession>W9RV85</accession>
<evidence type="ECO:0000313" key="2">
    <source>
        <dbReference type="Proteomes" id="UP000030645"/>
    </source>
</evidence>
<reference evidence="2" key="1">
    <citation type="submission" date="2013-01" db="EMBL/GenBank/DDBJ databases">
        <title>Draft Genome Sequence of a Mulberry Tree, Morus notabilis C.K. Schneid.</title>
        <authorList>
            <person name="He N."/>
            <person name="Zhao S."/>
        </authorList>
    </citation>
    <scope>NUCLEOTIDE SEQUENCE</scope>
</reference>